<keyword evidence="2" id="KW-0812">Transmembrane</keyword>
<comment type="caution">
    <text evidence="4">The sequence shown here is derived from an EMBL/GenBank/DDBJ whole genome shotgun (WGS) entry which is preliminary data.</text>
</comment>
<evidence type="ECO:0000256" key="1">
    <source>
        <dbReference type="SAM" id="MobiDB-lite"/>
    </source>
</evidence>
<dbReference type="Pfam" id="PF14009">
    <property type="entry name" value="PADRE"/>
    <property type="match status" value="1"/>
</dbReference>
<evidence type="ECO:0000313" key="4">
    <source>
        <dbReference type="EMBL" id="PRQ40153.1"/>
    </source>
</evidence>
<feature type="compositionally biased region" description="Basic residues" evidence="1">
    <location>
        <begin position="826"/>
        <end position="840"/>
    </location>
</feature>
<sequence>MKAFGRGGAGLWSVWLCGFALIGLSFYATQRLPSIKDQIMMSPKLGQRVGDVAETPRIIIFSAPRSFSGPVGDRQSLALRSWLALSPEITVVLFSKDPSVVSFAQGFGSRVVVDPNIDFTFLGTPFFHSMMARTWYFSPDISVLVDPETIVLPDFISTLNYAYNLDDDWLLVASSQNVSYFPFYLDEDGKHWRREDGKSMRTHELQEIIGHSWQQTPCEQKLLMAWNSGDLALYSGVLPPFLYGRGVHNSWVINEALSSELRFVFDASWTISSLYLISQEHLNNWTVGASDALIFERRSWEYAGNSHVGALYGSLSHYETNNSSLIKLLKCDGQYIFVNKTENICSSAYRRAGLGSWWKKKSLGWVEGVKSQGELLDCTPMVPTKHSKPLDYPFSLETLLPLNADKNKTIVLAAAGYSYKDMLMSWVCRMHHLQVTNFIICALDQEIYEFSVLMGLPVFRDPVAPSEISFNDCHFGTKCFQKVTKVKSRMVLKILKMGYNVLLSDVDVYWFGNPLPLLWSFGPAVLAAQSDEFNKTGPINLPRRLNSGFYFARSDSSTIAAMKKVVAHAATSGLSEQPSFYDTLCGEGGSNRVGANRCLEPETNLTVHFLDRDLFPNGAYLELWHRKNVRAACVKQGCLVIHNNWISGRLKKLERQMLSGLWDFDTSTRMWLVRHTESESKRNKLLGRDANQAPDSLSLDYSTQSKSILVRIVHAGGQEELFPNAIPASLLMDKYPGKCVARPEVFKKPQESLLRPDESLLPGQKYYIIPCTTAQKLKRQQQKKVKAKERAEDEEMILDGKITVDSEGEDTDDSICSASDFVSKEKRPKSSRRRGIRGRKPFVPPLPKVRSGRGFGWEPSLTSVQEVSP</sequence>
<dbReference type="PANTHER" id="PTHR47483">
    <property type="entry name" value="BETA-ARABINOFURANOSYLTRANSFERASE RAY1"/>
    <property type="match status" value="1"/>
</dbReference>
<dbReference type="Proteomes" id="UP000238479">
    <property type="component" value="Chromosome 4"/>
</dbReference>
<dbReference type="GO" id="GO:0004381">
    <property type="term" value="F:fucosylgalactoside 3-alpha-galactosyltransferase activity"/>
    <property type="evidence" value="ECO:0007669"/>
    <property type="project" value="UniProtKB-EC"/>
</dbReference>
<protein>
    <submittedName>
        <fullName evidence="4">Putative fucosylgalactoside 3-alpha-galactosyltransferase</fullName>
        <ecNumber evidence="4">2.4.1.37</ecNumber>
    </submittedName>
</protein>
<keyword evidence="4" id="KW-0808">Transferase</keyword>
<evidence type="ECO:0000259" key="3">
    <source>
        <dbReference type="Pfam" id="PF03407"/>
    </source>
</evidence>
<evidence type="ECO:0000313" key="5">
    <source>
        <dbReference type="Proteomes" id="UP000238479"/>
    </source>
</evidence>
<reference evidence="4 5" key="1">
    <citation type="journal article" date="2018" name="Nat. Genet.">
        <title>The Rosa genome provides new insights in the design of modern roses.</title>
        <authorList>
            <person name="Bendahmane M."/>
        </authorList>
    </citation>
    <scope>NUCLEOTIDE SEQUENCE [LARGE SCALE GENOMIC DNA]</scope>
    <source>
        <strain evidence="5">cv. Old Blush</strain>
    </source>
</reference>
<dbReference type="InterPro" id="IPR044575">
    <property type="entry name" value="RAY1-like"/>
</dbReference>
<organism evidence="4 5">
    <name type="scientific">Rosa chinensis</name>
    <name type="common">China rose</name>
    <dbReference type="NCBI Taxonomy" id="74649"/>
    <lineage>
        <taxon>Eukaryota</taxon>
        <taxon>Viridiplantae</taxon>
        <taxon>Streptophyta</taxon>
        <taxon>Embryophyta</taxon>
        <taxon>Tracheophyta</taxon>
        <taxon>Spermatophyta</taxon>
        <taxon>Magnoliopsida</taxon>
        <taxon>eudicotyledons</taxon>
        <taxon>Gunneridae</taxon>
        <taxon>Pentapetalae</taxon>
        <taxon>rosids</taxon>
        <taxon>fabids</taxon>
        <taxon>Rosales</taxon>
        <taxon>Rosaceae</taxon>
        <taxon>Rosoideae</taxon>
        <taxon>Rosoideae incertae sedis</taxon>
        <taxon>Rosa</taxon>
    </lineage>
</organism>
<proteinExistence type="predicted"/>
<dbReference type="Gramene" id="PRQ40153">
    <property type="protein sequence ID" value="PRQ40153"/>
    <property type="gene ID" value="RchiOBHm_Chr4g0432961"/>
</dbReference>
<feature type="domain" description="Nucleotide-diphospho-sugar transferase" evidence="3">
    <location>
        <begin position="435"/>
        <end position="655"/>
    </location>
</feature>
<accession>A0A2P6R146</accession>
<evidence type="ECO:0000256" key="2">
    <source>
        <dbReference type="SAM" id="Phobius"/>
    </source>
</evidence>
<dbReference type="PANTHER" id="PTHR47483:SF1">
    <property type="entry name" value="BETA-ARABINOFURANOSYLTRANSFERASE RAY1"/>
    <property type="match status" value="1"/>
</dbReference>
<dbReference type="Pfam" id="PF03407">
    <property type="entry name" value="Nucleotid_trans"/>
    <property type="match status" value="1"/>
</dbReference>
<feature type="compositionally biased region" description="Polar residues" evidence="1">
    <location>
        <begin position="860"/>
        <end position="869"/>
    </location>
</feature>
<dbReference type="STRING" id="74649.A0A2P6R146"/>
<keyword evidence="5" id="KW-1185">Reference proteome</keyword>
<dbReference type="EC" id="2.4.1.37" evidence="4"/>
<keyword evidence="2" id="KW-1133">Transmembrane helix</keyword>
<gene>
    <name evidence="4" type="ORF">RchiOBHm_Chr4g0432961</name>
</gene>
<dbReference type="OMA" id="LNHAHHE"/>
<keyword evidence="4" id="KW-0328">Glycosyltransferase</keyword>
<dbReference type="AlphaFoldDB" id="A0A2P6R146"/>
<dbReference type="EMBL" id="PDCK01000042">
    <property type="protein sequence ID" value="PRQ40153.1"/>
    <property type="molecule type" value="Genomic_DNA"/>
</dbReference>
<keyword evidence="2" id="KW-0472">Membrane</keyword>
<feature type="transmembrane region" description="Helical" evidence="2">
    <location>
        <begin position="9"/>
        <end position="28"/>
    </location>
</feature>
<feature type="region of interest" description="Disordered" evidence="1">
    <location>
        <begin position="805"/>
        <end position="869"/>
    </location>
</feature>
<name>A0A2P6R146_ROSCH</name>
<dbReference type="InterPro" id="IPR005069">
    <property type="entry name" value="Nucl-diP-sugar_transferase"/>
</dbReference>
<dbReference type="InterPro" id="IPR025322">
    <property type="entry name" value="PADRE_dom"/>
</dbReference>